<dbReference type="EMBL" id="LUUH01000019">
    <property type="protein sequence ID" value="OAI08594.1"/>
    <property type="molecule type" value="Genomic_DNA"/>
</dbReference>
<sequence>MKFAALAIIATLSLLLTLLWRRWRRSVRADYIRTYTFPPALYEKLRKRRPELALKDCQLVGRALRQFFLAYLQGGCRYVSMPSQVTDDLWHELILYTRLYDSFCKKAFGGFLHHTPAVVLSRNKQNNSGLRRIWWLTCREENINPRKPSRLPLLFAIDKKLNITDGFVYAPDCRALRAAGDNSSGTPYCGGDFDSPDFDGSTDGFGDWSDSGSTDSGSADGGGDGGCGGGCGGGD</sequence>
<evidence type="ECO:0000256" key="1">
    <source>
        <dbReference type="SAM" id="MobiDB-lite"/>
    </source>
</evidence>
<dbReference type="InterPro" id="IPR017008">
    <property type="entry name" value="UCP032817-like"/>
</dbReference>
<feature type="region of interest" description="Disordered" evidence="1">
    <location>
        <begin position="197"/>
        <end position="235"/>
    </location>
</feature>
<name>A0A177MT82_METMH</name>
<feature type="compositionally biased region" description="Gly residues" evidence="1">
    <location>
        <begin position="219"/>
        <end position="235"/>
    </location>
</feature>
<accession>A0A177MT82</accession>
<gene>
    <name evidence="2" type="ORF">A1353_24825</name>
</gene>
<dbReference type="Proteomes" id="UP000077763">
    <property type="component" value="Unassembled WGS sequence"/>
</dbReference>
<dbReference type="AlphaFoldDB" id="A0A177MT82"/>
<dbReference type="PIRSF" id="PIRSF032817">
    <property type="entry name" value="UCP032817"/>
    <property type="match status" value="1"/>
</dbReference>
<proteinExistence type="predicted"/>
<comment type="caution">
    <text evidence="2">The sequence shown here is derived from an EMBL/GenBank/DDBJ whole genome shotgun (WGS) entry which is preliminary data.</text>
</comment>
<organism evidence="2 3">
    <name type="scientific">Methylomonas methanica</name>
    <dbReference type="NCBI Taxonomy" id="421"/>
    <lineage>
        <taxon>Bacteria</taxon>
        <taxon>Pseudomonadati</taxon>
        <taxon>Pseudomonadota</taxon>
        <taxon>Gammaproteobacteria</taxon>
        <taxon>Methylococcales</taxon>
        <taxon>Methylococcaceae</taxon>
        <taxon>Methylomonas</taxon>
    </lineage>
</organism>
<protein>
    <submittedName>
        <fullName evidence="2">Uncharacterized protein</fullName>
    </submittedName>
</protein>
<evidence type="ECO:0000313" key="2">
    <source>
        <dbReference type="EMBL" id="OAI08594.1"/>
    </source>
</evidence>
<reference evidence="2 3" key="1">
    <citation type="submission" date="2016-03" db="EMBL/GenBank/DDBJ databases">
        <authorList>
            <person name="Ploux O."/>
        </authorList>
    </citation>
    <scope>NUCLEOTIDE SEQUENCE [LARGE SCALE GENOMIC DNA]</scope>
    <source>
        <strain evidence="2 3">R-45371</strain>
    </source>
</reference>
<dbReference type="RefSeq" id="WP_064035614.1">
    <property type="nucleotide sequence ID" value="NZ_LUUH01000019.1"/>
</dbReference>
<feature type="compositionally biased region" description="Low complexity" evidence="1">
    <location>
        <begin position="197"/>
        <end position="218"/>
    </location>
</feature>
<evidence type="ECO:0000313" key="3">
    <source>
        <dbReference type="Proteomes" id="UP000077763"/>
    </source>
</evidence>